<feature type="coiled-coil region" evidence="14">
    <location>
        <begin position="526"/>
        <end position="571"/>
    </location>
</feature>
<evidence type="ECO:0000256" key="8">
    <source>
        <dbReference type="ARBA" id="ARBA00022741"/>
    </source>
</evidence>
<evidence type="ECO:0000256" key="11">
    <source>
        <dbReference type="ARBA" id="ARBA00022989"/>
    </source>
</evidence>
<sequence length="816" mass="91530">MSKQRKFRLSIRSKFILSICSISFVVLMVAVSYGYYFGIRPQRISLQESRLEMAQMLARYIERITSEEIEKIELLTSTTSWTTAILESNAKYASMKPEEIQAYFEEMDTQWKQTAANDPLIETYTKNQIGNTLRIFASKDTDIVEFFITDLKGGLVASSGKTTDFYQADESWWLATYNGGHGNIYIGDMEFDESVGITGITIAAPLKDAAGKVIGVCKAVINTDIMFNHLKKFVLEKTGHAILIDKSGKLIFHEGLTPMKEPAFENAIVEKLQNIERGYFIARNSYHHRGQELVAVAKVQAPLLLEHGIHWWVGIEQDSNESFSFLNRLVIQGAVMIPILLAFLIGLGMAFSRVLIAPIEKLQQATKRIGDGDLNYHVDINTRDEIEALADSFNQMSSLLKQTTVSKERFDSIINNMGDSLIVVNIDQTISLVNKAANILLGYEEGELLGQPIKIIFDVTQLVIFQKESKKITKGEQAFGHWEAFLRKKNGSSIDVFFSCSVALEKNTYSNATQDIICLVKDITELKQSERVLEGTNKELMESELTLKNLLQETKKTYDDLIKSHEELKNTQSQLIQAEKLASIGELAAGIAHEVKNPLATMLVGIDYLKKHGSSNEEDKSILNDITEALKRADRVIRGLLDFSVEQKFQMKNEDINIVIEESLLLVKHPIDRSHIVLMKDLKDNLPLVQIDRNKIQQVFVNLIINALYAMPEKGTLTIRTYSKQLEKTGLYVGSRVTDYFSVGDTVVVVEINDTGTGIPENILPKIFDPFFTTKPAGKGTGLGLSLCKKIISMHKGLIEISNRKEGGAEVTIVLK</sequence>
<dbReference type="PROSITE" id="PS50109">
    <property type="entry name" value="HIS_KIN"/>
    <property type="match status" value="1"/>
</dbReference>
<feature type="transmembrane region" description="Helical" evidence="15">
    <location>
        <begin position="329"/>
        <end position="351"/>
    </location>
</feature>
<dbReference type="NCBIfam" id="TIGR00229">
    <property type="entry name" value="sensory_box"/>
    <property type="match status" value="1"/>
</dbReference>
<dbReference type="PRINTS" id="PR00344">
    <property type="entry name" value="BCTRLSENSOR"/>
</dbReference>
<evidence type="ECO:0000313" key="19">
    <source>
        <dbReference type="EMBL" id="OGW97640.1"/>
    </source>
</evidence>
<dbReference type="SUPFAM" id="SSF55874">
    <property type="entry name" value="ATPase domain of HSP90 chaperone/DNA topoisomerase II/histidine kinase"/>
    <property type="match status" value="1"/>
</dbReference>
<dbReference type="InterPro" id="IPR033479">
    <property type="entry name" value="dCache_1"/>
</dbReference>
<dbReference type="PROSITE" id="PS50885">
    <property type="entry name" value="HAMP"/>
    <property type="match status" value="1"/>
</dbReference>
<keyword evidence="7 15" id="KW-0812">Transmembrane</keyword>
<dbReference type="EC" id="2.7.13.3" evidence="3"/>
<evidence type="ECO:0000256" key="6">
    <source>
        <dbReference type="ARBA" id="ARBA00022679"/>
    </source>
</evidence>
<dbReference type="Gene3D" id="3.30.450.20">
    <property type="entry name" value="PAS domain"/>
    <property type="match status" value="2"/>
</dbReference>
<dbReference type="GO" id="GO:0000155">
    <property type="term" value="F:phosphorelay sensor kinase activity"/>
    <property type="evidence" value="ECO:0007669"/>
    <property type="project" value="InterPro"/>
</dbReference>
<evidence type="ECO:0000256" key="13">
    <source>
        <dbReference type="ARBA" id="ARBA00023136"/>
    </source>
</evidence>
<dbReference type="InterPro" id="IPR036890">
    <property type="entry name" value="HATPase_C_sf"/>
</dbReference>
<dbReference type="GO" id="GO:0005524">
    <property type="term" value="F:ATP binding"/>
    <property type="evidence" value="ECO:0007669"/>
    <property type="project" value="UniProtKB-KW"/>
</dbReference>
<keyword evidence="5" id="KW-0597">Phosphoprotein</keyword>
<dbReference type="SUPFAM" id="SSF55785">
    <property type="entry name" value="PYP-like sensor domain (PAS domain)"/>
    <property type="match status" value="1"/>
</dbReference>
<dbReference type="InterPro" id="IPR035965">
    <property type="entry name" value="PAS-like_dom_sf"/>
</dbReference>
<dbReference type="InterPro" id="IPR000014">
    <property type="entry name" value="PAS"/>
</dbReference>
<dbReference type="Gene3D" id="1.10.287.130">
    <property type="match status" value="1"/>
</dbReference>
<dbReference type="Pfam" id="PF02743">
    <property type="entry name" value="dCache_1"/>
    <property type="match status" value="1"/>
</dbReference>
<reference evidence="19 20" key="1">
    <citation type="journal article" date="2016" name="Nat. Commun.">
        <title>Thousands of microbial genomes shed light on interconnected biogeochemical processes in an aquifer system.</title>
        <authorList>
            <person name="Anantharaman K."/>
            <person name="Brown C.T."/>
            <person name="Hug L.A."/>
            <person name="Sharon I."/>
            <person name="Castelle C.J."/>
            <person name="Probst A.J."/>
            <person name="Thomas B.C."/>
            <person name="Singh A."/>
            <person name="Wilkins M.J."/>
            <person name="Karaoz U."/>
            <person name="Brodie E.L."/>
            <person name="Williams K.H."/>
            <person name="Hubbard S.S."/>
            <person name="Banfield J.F."/>
        </authorList>
    </citation>
    <scope>NUCLEOTIDE SEQUENCE [LARGE SCALE GENOMIC DNA]</scope>
</reference>
<dbReference type="InterPro" id="IPR005467">
    <property type="entry name" value="His_kinase_dom"/>
</dbReference>
<keyword evidence="13 15" id="KW-0472">Membrane</keyword>
<feature type="domain" description="Histidine kinase" evidence="16">
    <location>
        <begin position="590"/>
        <end position="816"/>
    </location>
</feature>
<feature type="transmembrane region" description="Helical" evidence="15">
    <location>
        <begin position="15"/>
        <end position="36"/>
    </location>
</feature>
<dbReference type="SUPFAM" id="SSF158472">
    <property type="entry name" value="HAMP domain-like"/>
    <property type="match status" value="1"/>
</dbReference>
<feature type="domain" description="HAMP" evidence="18">
    <location>
        <begin position="353"/>
        <end position="405"/>
    </location>
</feature>
<evidence type="ECO:0000259" key="16">
    <source>
        <dbReference type="PROSITE" id="PS50109"/>
    </source>
</evidence>
<keyword evidence="12" id="KW-0902">Two-component regulatory system</keyword>
<evidence type="ECO:0000256" key="10">
    <source>
        <dbReference type="ARBA" id="ARBA00022840"/>
    </source>
</evidence>
<dbReference type="PANTHER" id="PTHR43065">
    <property type="entry name" value="SENSOR HISTIDINE KINASE"/>
    <property type="match status" value="1"/>
</dbReference>
<dbReference type="InterPro" id="IPR003594">
    <property type="entry name" value="HATPase_dom"/>
</dbReference>
<evidence type="ECO:0000256" key="14">
    <source>
        <dbReference type="SAM" id="Coils"/>
    </source>
</evidence>
<dbReference type="CDD" id="cd00082">
    <property type="entry name" value="HisKA"/>
    <property type="match status" value="1"/>
</dbReference>
<feature type="domain" description="PAS" evidence="17">
    <location>
        <begin position="406"/>
        <end position="459"/>
    </location>
</feature>
<dbReference type="Gene3D" id="3.30.565.10">
    <property type="entry name" value="Histidine kinase-like ATPase, C-terminal domain"/>
    <property type="match status" value="1"/>
</dbReference>
<gene>
    <name evidence="19" type="ORF">A3G33_04945</name>
</gene>
<comment type="catalytic activity">
    <reaction evidence="1">
        <text>ATP + protein L-histidine = ADP + protein N-phospho-L-histidine.</text>
        <dbReference type="EC" id="2.7.13.3"/>
    </reaction>
</comment>
<evidence type="ECO:0000256" key="3">
    <source>
        <dbReference type="ARBA" id="ARBA00012438"/>
    </source>
</evidence>
<keyword evidence="6" id="KW-0808">Transferase</keyword>
<dbReference type="AlphaFoldDB" id="A0A1G1KXJ2"/>
<dbReference type="GO" id="GO:0005886">
    <property type="term" value="C:plasma membrane"/>
    <property type="evidence" value="ECO:0007669"/>
    <property type="project" value="UniProtKB-SubCell"/>
</dbReference>
<keyword evidence="4" id="KW-1003">Cell membrane</keyword>
<dbReference type="Pfam" id="PF00989">
    <property type="entry name" value="PAS"/>
    <property type="match status" value="1"/>
</dbReference>
<comment type="subcellular location">
    <subcellularLocation>
        <location evidence="2">Cell membrane</location>
        <topology evidence="2">Multi-pass membrane protein</topology>
    </subcellularLocation>
</comment>
<proteinExistence type="predicted"/>
<dbReference type="SMART" id="SM00388">
    <property type="entry name" value="HisKA"/>
    <property type="match status" value="1"/>
</dbReference>
<dbReference type="CDD" id="cd18773">
    <property type="entry name" value="PDC1_HK_sensor"/>
    <property type="match status" value="1"/>
</dbReference>
<dbReference type="PANTHER" id="PTHR43065:SF46">
    <property type="entry name" value="C4-DICARBOXYLATE TRANSPORT SENSOR PROTEIN DCTB"/>
    <property type="match status" value="1"/>
</dbReference>
<dbReference type="EMBL" id="MHFR01000040">
    <property type="protein sequence ID" value="OGW97640.1"/>
    <property type="molecule type" value="Genomic_DNA"/>
</dbReference>
<dbReference type="InterPro" id="IPR004358">
    <property type="entry name" value="Sig_transdc_His_kin-like_C"/>
</dbReference>
<evidence type="ECO:0000256" key="2">
    <source>
        <dbReference type="ARBA" id="ARBA00004651"/>
    </source>
</evidence>
<keyword evidence="14" id="KW-0175">Coiled coil</keyword>
<dbReference type="SMART" id="SM00304">
    <property type="entry name" value="HAMP"/>
    <property type="match status" value="1"/>
</dbReference>
<evidence type="ECO:0000256" key="7">
    <source>
        <dbReference type="ARBA" id="ARBA00022692"/>
    </source>
</evidence>
<dbReference type="InterPro" id="IPR013767">
    <property type="entry name" value="PAS_fold"/>
</dbReference>
<dbReference type="SMART" id="SM00091">
    <property type="entry name" value="PAS"/>
    <property type="match status" value="1"/>
</dbReference>
<dbReference type="Pfam" id="PF00512">
    <property type="entry name" value="HisKA"/>
    <property type="match status" value="1"/>
</dbReference>
<accession>A0A1G1KXJ2</accession>
<dbReference type="InterPro" id="IPR003661">
    <property type="entry name" value="HisK_dim/P_dom"/>
</dbReference>
<evidence type="ECO:0000256" key="9">
    <source>
        <dbReference type="ARBA" id="ARBA00022777"/>
    </source>
</evidence>
<evidence type="ECO:0000256" key="12">
    <source>
        <dbReference type="ARBA" id="ARBA00023012"/>
    </source>
</evidence>
<dbReference type="GO" id="GO:0006355">
    <property type="term" value="P:regulation of DNA-templated transcription"/>
    <property type="evidence" value="ECO:0007669"/>
    <property type="project" value="InterPro"/>
</dbReference>
<dbReference type="CDD" id="cd00130">
    <property type="entry name" value="PAS"/>
    <property type="match status" value="1"/>
</dbReference>
<keyword evidence="10" id="KW-0067">ATP-binding</keyword>
<organism evidence="19 20">
    <name type="scientific">Candidatus Danuiimicrobium aquiferis</name>
    <dbReference type="NCBI Taxonomy" id="1801832"/>
    <lineage>
        <taxon>Bacteria</taxon>
        <taxon>Pseudomonadati</taxon>
        <taxon>Candidatus Omnitrophota</taxon>
        <taxon>Candidatus Danuiimicrobium</taxon>
    </lineage>
</organism>
<dbReference type="InterPro" id="IPR003660">
    <property type="entry name" value="HAMP_dom"/>
</dbReference>
<dbReference type="SUPFAM" id="SSF47384">
    <property type="entry name" value="Homodimeric domain of signal transducing histidine kinase"/>
    <property type="match status" value="1"/>
</dbReference>
<evidence type="ECO:0000259" key="17">
    <source>
        <dbReference type="PROSITE" id="PS50112"/>
    </source>
</evidence>
<protein>
    <recommendedName>
        <fullName evidence="3">histidine kinase</fullName>
        <ecNumber evidence="3">2.7.13.3</ecNumber>
    </recommendedName>
</protein>
<dbReference type="InterPro" id="IPR036097">
    <property type="entry name" value="HisK_dim/P_sf"/>
</dbReference>
<keyword evidence="9" id="KW-0418">Kinase</keyword>
<dbReference type="SMART" id="SM00387">
    <property type="entry name" value="HATPase_c"/>
    <property type="match status" value="1"/>
</dbReference>
<dbReference type="Pfam" id="PF02518">
    <property type="entry name" value="HATPase_c"/>
    <property type="match status" value="1"/>
</dbReference>
<evidence type="ECO:0000259" key="18">
    <source>
        <dbReference type="PROSITE" id="PS50885"/>
    </source>
</evidence>
<evidence type="ECO:0000256" key="15">
    <source>
        <dbReference type="SAM" id="Phobius"/>
    </source>
</evidence>
<evidence type="ECO:0000256" key="1">
    <source>
        <dbReference type="ARBA" id="ARBA00000085"/>
    </source>
</evidence>
<evidence type="ECO:0000256" key="4">
    <source>
        <dbReference type="ARBA" id="ARBA00022475"/>
    </source>
</evidence>
<dbReference type="PROSITE" id="PS50112">
    <property type="entry name" value="PAS"/>
    <property type="match status" value="1"/>
</dbReference>
<dbReference type="Proteomes" id="UP000178187">
    <property type="component" value="Unassembled WGS sequence"/>
</dbReference>
<name>A0A1G1KXJ2_9BACT</name>
<dbReference type="CDD" id="cd06225">
    <property type="entry name" value="HAMP"/>
    <property type="match status" value="1"/>
</dbReference>
<evidence type="ECO:0000256" key="5">
    <source>
        <dbReference type="ARBA" id="ARBA00022553"/>
    </source>
</evidence>
<comment type="caution">
    <text evidence="19">The sequence shown here is derived from an EMBL/GenBank/DDBJ whole genome shotgun (WGS) entry which is preliminary data.</text>
</comment>
<evidence type="ECO:0000313" key="20">
    <source>
        <dbReference type="Proteomes" id="UP000178187"/>
    </source>
</evidence>
<keyword evidence="8" id="KW-0547">Nucleotide-binding</keyword>
<keyword evidence="11 15" id="KW-1133">Transmembrane helix</keyword>
<dbReference type="Gene3D" id="6.10.340.10">
    <property type="match status" value="1"/>
</dbReference>
<dbReference type="Pfam" id="PF00672">
    <property type="entry name" value="HAMP"/>
    <property type="match status" value="1"/>
</dbReference>